<gene>
    <name evidence="1" type="ORF">T4E_6870</name>
</gene>
<evidence type="ECO:0000313" key="2">
    <source>
        <dbReference type="Proteomes" id="UP000054815"/>
    </source>
</evidence>
<reference evidence="1 2" key="1">
    <citation type="submission" date="2015-01" db="EMBL/GenBank/DDBJ databases">
        <title>Evolution of Trichinella species and genotypes.</title>
        <authorList>
            <person name="Korhonen P.K."/>
            <person name="Edoardo P."/>
            <person name="Giuseppe L.R."/>
            <person name="Gasser R.B."/>
        </authorList>
    </citation>
    <scope>NUCLEOTIDE SEQUENCE [LARGE SCALE GENOMIC DNA]</scope>
    <source>
        <strain evidence="1">ISS141</strain>
    </source>
</reference>
<dbReference type="Proteomes" id="UP000054815">
    <property type="component" value="Unassembled WGS sequence"/>
</dbReference>
<sequence length="53" mass="5627">MESPCSKWNYVGRITSSAAALAAYSAQRSSESGAESLPRAVAPINHCFEGTHE</sequence>
<proteinExistence type="predicted"/>
<organism evidence="1 2">
    <name type="scientific">Trichinella pseudospiralis</name>
    <name type="common">Parasitic roundworm</name>
    <dbReference type="NCBI Taxonomy" id="6337"/>
    <lineage>
        <taxon>Eukaryota</taxon>
        <taxon>Metazoa</taxon>
        <taxon>Ecdysozoa</taxon>
        <taxon>Nematoda</taxon>
        <taxon>Enoplea</taxon>
        <taxon>Dorylaimia</taxon>
        <taxon>Trichinellida</taxon>
        <taxon>Trichinellidae</taxon>
        <taxon>Trichinella</taxon>
    </lineage>
</organism>
<evidence type="ECO:0000313" key="1">
    <source>
        <dbReference type="EMBL" id="KRX85981.1"/>
    </source>
</evidence>
<name>A0A0V0XD98_TRIPS</name>
<protein>
    <submittedName>
        <fullName evidence="1">Uncharacterized protein</fullName>
    </submittedName>
</protein>
<comment type="caution">
    <text evidence="1">The sequence shown here is derived from an EMBL/GenBank/DDBJ whole genome shotgun (WGS) entry which is preliminary data.</text>
</comment>
<dbReference type="EMBL" id="JYDU01000553">
    <property type="protein sequence ID" value="KRX85981.1"/>
    <property type="molecule type" value="Genomic_DNA"/>
</dbReference>
<dbReference type="AlphaFoldDB" id="A0A0V0XD98"/>
<accession>A0A0V0XD98</accession>